<keyword evidence="1" id="KW-1188">Viral release from host cell</keyword>
<keyword evidence="2" id="KW-0231">Viral genome packaging</keyword>
<dbReference type="InterPro" id="IPR052404">
    <property type="entry name" value="SPP1-like_terminase"/>
</dbReference>
<dbReference type="InterPro" id="IPR005335">
    <property type="entry name" value="Terminase_ssu"/>
</dbReference>
<dbReference type="AlphaFoldDB" id="A0A5J4RPT8"/>
<organism evidence="3">
    <name type="scientific">termite gut metagenome</name>
    <dbReference type="NCBI Taxonomy" id="433724"/>
    <lineage>
        <taxon>unclassified sequences</taxon>
        <taxon>metagenomes</taxon>
        <taxon>organismal metagenomes</taxon>
    </lineage>
</organism>
<reference evidence="3" key="1">
    <citation type="submission" date="2019-03" db="EMBL/GenBank/DDBJ databases">
        <title>Single cell metagenomics reveals metabolic interactions within the superorganism composed of flagellate Streblomastix strix and complex community of Bacteroidetes bacteria on its surface.</title>
        <authorList>
            <person name="Treitli S.C."/>
            <person name="Kolisko M."/>
            <person name="Husnik F."/>
            <person name="Keeling P."/>
            <person name="Hampl V."/>
        </authorList>
    </citation>
    <scope>NUCLEOTIDE SEQUENCE</scope>
    <source>
        <strain evidence="3">STM</strain>
    </source>
</reference>
<dbReference type="Pfam" id="PF03592">
    <property type="entry name" value="Terminase_2"/>
    <property type="match status" value="1"/>
</dbReference>
<proteinExistence type="predicted"/>
<dbReference type="PANTHER" id="PTHR41328:SF2">
    <property type="entry name" value="TERMINASE SMALL SUBUNIT"/>
    <property type="match status" value="1"/>
</dbReference>
<dbReference type="PANTHER" id="PTHR41328">
    <property type="entry name" value="TERMINASE SMALL SUBUNIT-RELATED"/>
    <property type="match status" value="1"/>
</dbReference>
<gene>
    <name evidence="3" type="ORF">EZS27_016132</name>
</gene>
<dbReference type="Gene3D" id="1.10.10.1400">
    <property type="entry name" value="Terminase, small subunit, N-terminal DNA-binding domain, HTH motif"/>
    <property type="match status" value="1"/>
</dbReference>
<evidence type="ECO:0000256" key="1">
    <source>
        <dbReference type="ARBA" id="ARBA00022612"/>
    </source>
</evidence>
<dbReference type="InterPro" id="IPR038713">
    <property type="entry name" value="Terminase_Gp1_N_sf"/>
</dbReference>
<name>A0A5J4RPT8_9ZZZZ</name>
<protein>
    <recommendedName>
        <fullName evidence="4">Terminase small subunit</fullName>
    </recommendedName>
</protein>
<accession>A0A5J4RPT8</accession>
<dbReference type="EMBL" id="SNRY01000872">
    <property type="protein sequence ID" value="KAA6335659.1"/>
    <property type="molecule type" value="Genomic_DNA"/>
</dbReference>
<evidence type="ECO:0008006" key="4">
    <source>
        <dbReference type="Google" id="ProtNLM"/>
    </source>
</evidence>
<dbReference type="GO" id="GO:0051276">
    <property type="term" value="P:chromosome organization"/>
    <property type="evidence" value="ECO:0007669"/>
    <property type="project" value="InterPro"/>
</dbReference>
<comment type="caution">
    <text evidence="3">The sequence shown here is derived from an EMBL/GenBank/DDBJ whole genome shotgun (WGS) entry which is preliminary data.</text>
</comment>
<evidence type="ECO:0000313" key="3">
    <source>
        <dbReference type="EMBL" id="KAA6335659.1"/>
    </source>
</evidence>
<sequence>MNLTIKQENFCNYYIETGNASEAYRRAYDCSNMSDNVVNVKAAELLNNGKITVRINELQNELKAKSDITKEKILKELECIAFSDIRNYIKIEGEKVSFKDSSEWTNEMVKAIESVEQTREGIKIKLHGKNWSITRICKMLGFDEPDKTSEVGKILLNIRTGLEGE</sequence>
<evidence type="ECO:0000256" key="2">
    <source>
        <dbReference type="ARBA" id="ARBA00023219"/>
    </source>
</evidence>